<evidence type="ECO:0000256" key="1">
    <source>
        <dbReference type="SAM" id="MobiDB-lite"/>
    </source>
</evidence>
<accession>A0A6J4RZ74</accession>
<feature type="region of interest" description="Disordered" evidence="1">
    <location>
        <begin position="47"/>
        <end position="85"/>
    </location>
</feature>
<evidence type="ECO:0000313" key="2">
    <source>
        <dbReference type="EMBL" id="CAA9479012.1"/>
    </source>
</evidence>
<organism evidence="2">
    <name type="scientific">uncultured Solirubrobacteraceae bacterium</name>
    <dbReference type="NCBI Taxonomy" id="1162706"/>
    <lineage>
        <taxon>Bacteria</taxon>
        <taxon>Bacillati</taxon>
        <taxon>Actinomycetota</taxon>
        <taxon>Thermoleophilia</taxon>
        <taxon>Solirubrobacterales</taxon>
        <taxon>Solirubrobacteraceae</taxon>
        <taxon>environmental samples</taxon>
    </lineage>
</organism>
<feature type="compositionally biased region" description="Low complexity" evidence="1">
    <location>
        <begin position="12"/>
        <end position="30"/>
    </location>
</feature>
<dbReference type="AlphaFoldDB" id="A0A6J4RZ74"/>
<protein>
    <submittedName>
        <fullName evidence="2">Efflux ABC transporter, permease protein</fullName>
    </submittedName>
</protein>
<dbReference type="EMBL" id="CADCVS010000112">
    <property type="protein sequence ID" value="CAA9479012.1"/>
    <property type="molecule type" value="Genomic_DNA"/>
</dbReference>
<feature type="compositionally biased region" description="Basic residues" evidence="1">
    <location>
        <begin position="66"/>
        <end position="77"/>
    </location>
</feature>
<feature type="non-terminal residue" evidence="2">
    <location>
        <position position="1"/>
    </location>
</feature>
<feature type="non-terminal residue" evidence="2">
    <location>
        <position position="85"/>
    </location>
</feature>
<proteinExistence type="predicted"/>
<sequence>EATGVRHRGDRGAQPRAPAARPRPAAGLHGPARDVRAAVRLRLRRRDQHAGLRLRGLPAAGDHRAEHRVRRVRHRAGAQRGPQQG</sequence>
<gene>
    <name evidence="2" type="ORF">AVDCRST_MAG30-673</name>
</gene>
<name>A0A6J4RZ74_9ACTN</name>
<reference evidence="2" key="1">
    <citation type="submission" date="2020-02" db="EMBL/GenBank/DDBJ databases">
        <authorList>
            <person name="Meier V. D."/>
        </authorList>
    </citation>
    <scope>NUCLEOTIDE SEQUENCE</scope>
    <source>
        <strain evidence="2">AVDCRST_MAG30</strain>
    </source>
</reference>
<feature type="region of interest" description="Disordered" evidence="1">
    <location>
        <begin position="1"/>
        <end position="33"/>
    </location>
</feature>